<dbReference type="GO" id="GO:0031012">
    <property type="term" value="C:extracellular matrix"/>
    <property type="evidence" value="ECO:0007669"/>
    <property type="project" value="TreeGrafter"/>
</dbReference>
<organism evidence="3 4">
    <name type="scientific">Acrobeloides nanus</name>
    <dbReference type="NCBI Taxonomy" id="290746"/>
    <lineage>
        <taxon>Eukaryota</taxon>
        <taxon>Metazoa</taxon>
        <taxon>Ecdysozoa</taxon>
        <taxon>Nematoda</taxon>
        <taxon>Chromadorea</taxon>
        <taxon>Rhabditida</taxon>
        <taxon>Tylenchina</taxon>
        <taxon>Cephalobomorpha</taxon>
        <taxon>Cephaloboidea</taxon>
        <taxon>Cephalobidae</taxon>
        <taxon>Acrobeloides</taxon>
    </lineage>
</organism>
<dbReference type="InterPro" id="IPR016187">
    <property type="entry name" value="CTDL_fold"/>
</dbReference>
<accession>A0A914C9D7</accession>
<dbReference type="Pfam" id="PF03662">
    <property type="entry name" value="Glyco_hydro_79n"/>
    <property type="match status" value="3"/>
</dbReference>
<comment type="similarity">
    <text evidence="1">Belongs to the glycosyl hydrolase 79 family.</text>
</comment>
<dbReference type="AlphaFoldDB" id="A0A914C9D7"/>
<dbReference type="Gene3D" id="3.20.20.80">
    <property type="entry name" value="Glycosidases"/>
    <property type="match status" value="2"/>
</dbReference>
<dbReference type="InterPro" id="IPR016186">
    <property type="entry name" value="C-type_lectin-like/link_sf"/>
</dbReference>
<dbReference type="WBParaSite" id="ACRNAN_Path_647.g2418.t1">
    <property type="protein sequence ID" value="ACRNAN_Path_647.g2418.t1"/>
    <property type="gene ID" value="ACRNAN_Path_647.g2418"/>
</dbReference>
<evidence type="ECO:0000313" key="4">
    <source>
        <dbReference type="WBParaSite" id="ACRNAN_Path_647.g2418.t1"/>
    </source>
</evidence>
<dbReference type="PANTHER" id="PTHR46145">
    <property type="entry name" value="HEPARANASE"/>
    <property type="match status" value="1"/>
</dbReference>
<name>A0A914C9D7_9BILA</name>
<reference evidence="4" key="1">
    <citation type="submission" date="2022-11" db="UniProtKB">
        <authorList>
            <consortium name="WormBaseParasite"/>
        </authorList>
    </citation>
    <scope>IDENTIFICATION</scope>
</reference>
<protein>
    <submittedName>
        <fullName evidence="4">C-type lectin domain-containing protein</fullName>
    </submittedName>
</protein>
<dbReference type="Gene3D" id="3.10.100.10">
    <property type="entry name" value="Mannose-Binding Protein A, subunit A"/>
    <property type="match status" value="1"/>
</dbReference>
<proteinExistence type="inferred from homology"/>
<dbReference type="PROSITE" id="PS00615">
    <property type="entry name" value="C_TYPE_LECTIN_1"/>
    <property type="match status" value="1"/>
</dbReference>
<dbReference type="SUPFAM" id="SSF51445">
    <property type="entry name" value="(Trans)glycosidases"/>
    <property type="match status" value="2"/>
</dbReference>
<feature type="signal peptide" evidence="2">
    <location>
        <begin position="1"/>
        <end position="17"/>
    </location>
</feature>
<dbReference type="SUPFAM" id="SSF56436">
    <property type="entry name" value="C-type lectin-like"/>
    <property type="match status" value="1"/>
</dbReference>
<keyword evidence="2" id="KW-0732">Signal</keyword>
<dbReference type="PANTHER" id="PTHR46145:SF4">
    <property type="entry name" value="HEPARANASE"/>
    <property type="match status" value="1"/>
</dbReference>
<feature type="chain" id="PRO_5036873643" evidence="2">
    <location>
        <begin position="18"/>
        <end position="581"/>
    </location>
</feature>
<dbReference type="Proteomes" id="UP000887540">
    <property type="component" value="Unplaced"/>
</dbReference>
<sequence length="581" mass="64513">MIKLIFCSIVLVKCILGIDFQVTIQTGSPVRSVSKEFLSVTYDSSNADSPNWVGLNFSVVEPLASALKPAYFRFGGTSANFINYQMTSFTENEDEVEKRSVKNAKRLRKEQKQLKKFVGKWSGNFTMTAQQFDQLYTFSKNIGWRFIFDLNELKRKDNGTTWDSTNAKELLDYTSSKGYDFDFELGNEQDILQPRLTSEQNVQDYKDLRALLDSYPIYKNSLVMGPSTGSTTSMFFDYYFDADGSTIADFMDVKRMDSLINLVKGAAAAGFSPVWLGETSSAYNGGGKNLSNTFLAGYLWLDKLGVSALYGLDAVLRQEIYGTYQIGDVSSYSLINMDMRPAPVSYYFGADGSTIADFMDVKRMNSLINLVKGAAAAGFSPVWLGETSSAYNGGGKNLSNTFLAGYLWLDKLGVSALYGLDAVLRQEIYGTYQIGDVSSYSLINMDMRPAPVRVPGSYVVYGFNLLNQSLTLNFPSYSTQQVVAYVITPNQPGVLLSHVSNLNGQPQQWSPHEPIVNIKGSLSSLPLQIPGYGQFFIVLGQPQSYPTSDATQNCVSYDTASGQWVNNDCDQSQCYICQQYY</sequence>
<evidence type="ECO:0000313" key="3">
    <source>
        <dbReference type="Proteomes" id="UP000887540"/>
    </source>
</evidence>
<dbReference type="InterPro" id="IPR017853">
    <property type="entry name" value="GH"/>
</dbReference>
<dbReference type="InterPro" id="IPR018378">
    <property type="entry name" value="C-type_lectin_CS"/>
</dbReference>
<dbReference type="GO" id="GO:0016020">
    <property type="term" value="C:membrane"/>
    <property type="evidence" value="ECO:0007669"/>
    <property type="project" value="InterPro"/>
</dbReference>
<dbReference type="InterPro" id="IPR005199">
    <property type="entry name" value="Glyco_hydro_79"/>
</dbReference>
<dbReference type="GO" id="GO:0005615">
    <property type="term" value="C:extracellular space"/>
    <property type="evidence" value="ECO:0007669"/>
    <property type="project" value="TreeGrafter"/>
</dbReference>
<evidence type="ECO:0000256" key="1">
    <source>
        <dbReference type="ARBA" id="ARBA00009800"/>
    </source>
</evidence>
<keyword evidence="3" id="KW-1185">Reference proteome</keyword>
<evidence type="ECO:0000256" key="2">
    <source>
        <dbReference type="SAM" id="SignalP"/>
    </source>
</evidence>
<dbReference type="GO" id="GO:0016798">
    <property type="term" value="F:hydrolase activity, acting on glycosyl bonds"/>
    <property type="evidence" value="ECO:0007669"/>
    <property type="project" value="InterPro"/>
</dbReference>